<protein>
    <submittedName>
        <fullName evidence="2">Uncharacterized protein</fullName>
    </submittedName>
</protein>
<evidence type="ECO:0000256" key="1">
    <source>
        <dbReference type="SAM" id="MobiDB-lite"/>
    </source>
</evidence>
<evidence type="ECO:0000313" key="3">
    <source>
        <dbReference type="Proteomes" id="UP000277191"/>
    </source>
</evidence>
<evidence type="ECO:0000313" key="2">
    <source>
        <dbReference type="EMBL" id="AZQ52672.1"/>
    </source>
</evidence>
<dbReference type="AlphaFoldDB" id="A0A3Q9FA48"/>
<gene>
    <name evidence="2" type="ORF">D5R55_17420</name>
</gene>
<reference evidence="2 3" key="1">
    <citation type="submission" date="2018-12" db="EMBL/GenBank/DDBJ databases">
        <title>Cadmium resistance mechanism in endophytic bacteria Burkholderia cenocepacia YG-3.</title>
        <authorList>
            <person name="Zhang X."/>
            <person name="Wang X."/>
            <person name="Zhu Y."/>
        </authorList>
    </citation>
    <scope>NUCLEOTIDE SEQUENCE [LARGE SCALE GENOMIC DNA]</scope>
    <source>
        <strain evidence="2 3">YG-3</strain>
    </source>
</reference>
<sequence length="102" mass="11301">MFHRIHRVGSVRFRCRAIAGAGGNDAASLGFGRQTKHPRGRQSPFPAAQHCRAPVSRPRWVVCRSGQLRAIRRSSCGGRFASARPHRASTPLYKRVAPPNLF</sequence>
<name>A0A3Q9FA48_9BURK</name>
<accession>A0A3Q9FA48</accession>
<organism evidence="2 3">
    <name type="scientific">Burkholderia cenocepacia</name>
    <dbReference type="NCBI Taxonomy" id="95486"/>
    <lineage>
        <taxon>Bacteria</taxon>
        <taxon>Pseudomonadati</taxon>
        <taxon>Pseudomonadota</taxon>
        <taxon>Betaproteobacteria</taxon>
        <taxon>Burkholderiales</taxon>
        <taxon>Burkholderiaceae</taxon>
        <taxon>Burkholderia</taxon>
        <taxon>Burkholderia cepacia complex</taxon>
    </lineage>
</organism>
<dbReference type="Proteomes" id="UP000277191">
    <property type="component" value="Chromosome 1"/>
</dbReference>
<dbReference type="EMBL" id="CP034545">
    <property type="protein sequence ID" value="AZQ52672.1"/>
    <property type="molecule type" value="Genomic_DNA"/>
</dbReference>
<proteinExistence type="predicted"/>
<feature type="region of interest" description="Disordered" evidence="1">
    <location>
        <begin position="22"/>
        <end position="49"/>
    </location>
</feature>